<dbReference type="OrthoDB" id="4949218at2"/>
<sequence>MYLAAYHFEGNATELLPAYDKLLAAFPPEQILLHACVTRAGGITVFDACPTEADFTAFSTDPGFAAAIADAGLPPARVEPLGEVHAAHGSRTVPS</sequence>
<accession>A0A427T8P8</accession>
<protein>
    <recommendedName>
        <fullName evidence="3">Antibiotic biosynthesis monooxygenase</fullName>
    </recommendedName>
</protein>
<dbReference type="RefSeq" id="WP_125310562.1">
    <property type="nucleotide sequence ID" value="NZ_RSEC01000046.1"/>
</dbReference>
<evidence type="ECO:0008006" key="3">
    <source>
        <dbReference type="Google" id="ProtNLM"/>
    </source>
</evidence>
<name>A0A427T8P8_9PSEU</name>
<dbReference type="EMBL" id="RSEC01000046">
    <property type="protein sequence ID" value="RSD17168.1"/>
    <property type="molecule type" value="Genomic_DNA"/>
</dbReference>
<evidence type="ECO:0000313" key="1">
    <source>
        <dbReference type="EMBL" id="RSD17168.1"/>
    </source>
</evidence>
<comment type="caution">
    <text evidence="1">The sequence shown here is derived from an EMBL/GenBank/DDBJ whole genome shotgun (WGS) entry which is preliminary data.</text>
</comment>
<evidence type="ECO:0000313" key="2">
    <source>
        <dbReference type="Proteomes" id="UP000267081"/>
    </source>
</evidence>
<organism evidence="1 2">
    <name type="scientific">Amycolatopsis eburnea</name>
    <dbReference type="NCBI Taxonomy" id="2267691"/>
    <lineage>
        <taxon>Bacteria</taxon>
        <taxon>Bacillati</taxon>
        <taxon>Actinomycetota</taxon>
        <taxon>Actinomycetes</taxon>
        <taxon>Pseudonocardiales</taxon>
        <taxon>Pseudonocardiaceae</taxon>
        <taxon>Amycolatopsis</taxon>
    </lineage>
</organism>
<proteinExistence type="predicted"/>
<keyword evidence="2" id="KW-1185">Reference proteome</keyword>
<dbReference type="Proteomes" id="UP000267081">
    <property type="component" value="Unassembled WGS sequence"/>
</dbReference>
<dbReference type="AlphaFoldDB" id="A0A427T8P8"/>
<gene>
    <name evidence="1" type="ORF">EIY87_20510</name>
</gene>
<reference evidence="1 2" key="1">
    <citation type="submission" date="2018-12" db="EMBL/GenBank/DDBJ databases">
        <title>Amycolatopsis eburnea sp. nov. actinomycete associate with arbuscular mycorrhiza fungal spore.</title>
        <authorList>
            <person name="Lumyong S."/>
            <person name="Chaiya L."/>
        </authorList>
    </citation>
    <scope>NUCLEOTIDE SEQUENCE [LARGE SCALE GENOMIC DNA]</scope>
    <source>
        <strain evidence="1 2">GLM-1</strain>
    </source>
</reference>